<dbReference type="Proteomes" id="UP000186684">
    <property type="component" value="Unassembled WGS sequence"/>
</dbReference>
<proteinExistence type="predicted"/>
<evidence type="ECO:0000313" key="2">
    <source>
        <dbReference type="EMBL" id="SIS66898.1"/>
    </source>
</evidence>
<evidence type="ECO:0000313" key="3">
    <source>
        <dbReference type="Proteomes" id="UP000186684"/>
    </source>
</evidence>
<dbReference type="RefSeq" id="WP_076445523.1">
    <property type="nucleotide sequence ID" value="NZ_FTOQ01000002.1"/>
</dbReference>
<organism evidence="2 3">
    <name type="scientific">Roseivivax lentus</name>
    <dbReference type="NCBI Taxonomy" id="633194"/>
    <lineage>
        <taxon>Bacteria</taxon>
        <taxon>Pseudomonadati</taxon>
        <taxon>Pseudomonadota</taxon>
        <taxon>Alphaproteobacteria</taxon>
        <taxon>Rhodobacterales</taxon>
        <taxon>Roseobacteraceae</taxon>
        <taxon>Roseivivax</taxon>
    </lineage>
</organism>
<name>A0A1N7KZ91_9RHOB</name>
<keyword evidence="1" id="KW-0732">Signal</keyword>
<dbReference type="PANTHER" id="PTHR40590">
    <property type="entry name" value="CYTOPLASMIC PROTEIN-RELATED"/>
    <property type="match status" value="1"/>
</dbReference>
<feature type="signal peptide" evidence="1">
    <location>
        <begin position="1"/>
        <end position="23"/>
    </location>
</feature>
<dbReference type="EMBL" id="FTOQ01000002">
    <property type="protein sequence ID" value="SIS66898.1"/>
    <property type="molecule type" value="Genomic_DNA"/>
</dbReference>
<evidence type="ECO:0000256" key="1">
    <source>
        <dbReference type="SAM" id="SignalP"/>
    </source>
</evidence>
<accession>A0A1N7KZ91</accession>
<keyword evidence="3" id="KW-1185">Reference proteome</keyword>
<sequence>MRAVFATLVLALIWLGPAPSARAQCAGTDMRPGLTEDMRAAVDAQVAQMPFAEGNHWIARRDGDVVHLVGTMHADDPRFDAVTDRLAPVIADARLLLLEVTKAEQEALMAELATDPSLFVLQDTTLPELLSEADWQALSEATAARGIPGFMAAKMKPWYLSLILALPPCMQAAMGTPNGLDARLEALAAMAGTPTAALEDPRSVFAAFEGAPLEEQAAMILPSIMPAESAEDLFATLREAYFAELTAESWVLSTTLAAELSPAGAGAVTEAMDQAEGALLTDRNRAWMSVILTALDDGGPVVVAAGAAHLPGETGLLQLLSAEGFTLTRAPF</sequence>
<gene>
    <name evidence="2" type="ORF">SAMN05421759_102212</name>
</gene>
<dbReference type="Pfam" id="PF01963">
    <property type="entry name" value="TraB_PrgY_gumN"/>
    <property type="match status" value="1"/>
</dbReference>
<dbReference type="CDD" id="cd14789">
    <property type="entry name" value="Tiki"/>
    <property type="match status" value="1"/>
</dbReference>
<dbReference type="InterPro" id="IPR047111">
    <property type="entry name" value="YbaP-like"/>
</dbReference>
<feature type="chain" id="PRO_5012704097" description="TraB family protein" evidence="1">
    <location>
        <begin position="24"/>
        <end position="332"/>
    </location>
</feature>
<dbReference type="PANTHER" id="PTHR40590:SF1">
    <property type="entry name" value="CYTOPLASMIC PROTEIN"/>
    <property type="match status" value="1"/>
</dbReference>
<dbReference type="OrthoDB" id="9806326at2"/>
<protein>
    <recommendedName>
        <fullName evidence="4">TraB family protein</fullName>
    </recommendedName>
</protein>
<reference evidence="3" key="1">
    <citation type="submission" date="2017-01" db="EMBL/GenBank/DDBJ databases">
        <authorList>
            <person name="Varghese N."/>
            <person name="Submissions S."/>
        </authorList>
    </citation>
    <scope>NUCLEOTIDE SEQUENCE [LARGE SCALE GENOMIC DNA]</scope>
    <source>
        <strain evidence="3">DSM 29430</strain>
    </source>
</reference>
<evidence type="ECO:0008006" key="4">
    <source>
        <dbReference type="Google" id="ProtNLM"/>
    </source>
</evidence>
<dbReference type="STRING" id="633194.SAMN05421759_102212"/>
<dbReference type="InterPro" id="IPR002816">
    <property type="entry name" value="TraB/PrgY/GumN_fam"/>
</dbReference>
<dbReference type="AlphaFoldDB" id="A0A1N7KZ91"/>